<dbReference type="RefSeq" id="WP_207467161.1">
    <property type="nucleotide sequence ID" value="NZ_JAFNAW010000013.1"/>
</dbReference>
<dbReference type="Proteomes" id="UP001595557">
    <property type="component" value="Unassembled WGS sequence"/>
</dbReference>
<name>A0ABV7IKG1_9RHOB</name>
<dbReference type="PIRSF" id="PIRSF005962">
    <property type="entry name" value="Pept_M20D_amidohydro"/>
    <property type="match status" value="1"/>
</dbReference>
<dbReference type="Pfam" id="PF01546">
    <property type="entry name" value="Peptidase_M20"/>
    <property type="match status" value="1"/>
</dbReference>
<protein>
    <submittedName>
        <fullName evidence="3">Amidohydrolase</fullName>
    </submittedName>
</protein>
<evidence type="ECO:0000259" key="2">
    <source>
        <dbReference type="Pfam" id="PF07687"/>
    </source>
</evidence>
<organism evidence="3 4">
    <name type="scientific">Paracoccus fontiphilus</name>
    <dbReference type="NCBI Taxonomy" id="1815556"/>
    <lineage>
        <taxon>Bacteria</taxon>
        <taxon>Pseudomonadati</taxon>
        <taxon>Pseudomonadota</taxon>
        <taxon>Alphaproteobacteria</taxon>
        <taxon>Rhodobacterales</taxon>
        <taxon>Paracoccaceae</taxon>
        <taxon>Paracoccus</taxon>
    </lineage>
</organism>
<comment type="caution">
    <text evidence="3">The sequence shown here is derived from an EMBL/GenBank/DDBJ whole genome shotgun (WGS) entry which is preliminary data.</text>
</comment>
<dbReference type="PANTHER" id="PTHR11014">
    <property type="entry name" value="PEPTIDASE M20 FAMILY MEMBER"/>
    <property type="match status" value="1"/>
</dbReference>
<dbReference type="Gene3D" id="3.30.70.360">
    <property type="match status" value="1"/>
</dbReference>
<evidence type="ECO:0000256" key="1">
    <source>
        <dbReference type="ARBA" id="ARBA00022801"/>
    </source>
</evidence>
<dbReference type="InterPro" id="IPR011650">
    <property type="entry name" value="Peptidase_M20_dimer"/>
</dbReference>
<keyword evidence="4" id="KW-1185">Reference proteome</keyword>
<reference evidence="4" key="1">
    <citation type="journal article" date="2019" name="Int. J. Syst. Evol. Microbiol.">
        <title>The Global Catalogue of Microorganisms (GCM) 10K type strain sequencing project: providing services to taxonomists for standard genome sequencing and annotation.</title>
        <authorList>
            <consortium name="The Broad Institute Genomics Platform"/>
            <consortium name="The Broad Institute Genome Sequencing Center for Infectious Disease"/>
            <person name="Wu L."/>
            <person name="Ma J."/>
        </authorList>
    </citation>
    <scope>NUCLEOTIDE SEQUENCE [LARGE SCALE GENOMIC DNA]</scope>
    <source>
        <strain evidence="4">KCTC 52239</strain>
    </source>
</reference>
<sequence>MTRTADFPLLSSTDVAELIEWRRNLHSHPELSGQEKRTAASVAEFLAKTGPDRIITGIGGHGVAVIYDSGTPGPRVLLRCELDGLPIEDLADVPHRSTSPGKGHQCGHDGHMAILAGMARILGQRRPASGAVVLMFQPAEEDGSGALAVMNDPAFDALATDYAFAIHNMPGIPFGQVLIKDGPVCCASRGMTLRLTGRTAHASQPEAGLSPMAAISRIMPGLTALGSPAGTPTGHPGFSLVTVTHAQMGAPAFGVSPGAATLFATLRTLTDAAMSSLVERAEALARDVAHREGLDLEIGYADVFATTENDPDATALVRKAMDEAAVSCSTGLLPMRASEDFGQFGRSAKAAIMLLGAGENRPALHNPNYDFPDELIPIGVKIYAAILKQLIGPERAAPLAVWHEAAFPIPSDAL</sequence>
<accession>A0ABV7IKG1</accession>
<dbReference type="NCBIfam" id="TIGR01891">
    <property type="entry name" value="amidohydrolases"/>
    <property type="match status" value="1"/>
</dbReference>
<dbReference type="PANTHER" id="PTHR11014:SF169">
    <property type="entry name" value="CLAN MH, FAMILY M20, PEPTIDASE T-LIKE METALLOPEPTIDASE"/>
    <property type="match status" value="1"/>
</dbReference>
<feature type="domain" description="Peptidase M20 dimerisation" evidence="2">
    <location>
        <begin position="189"/>
        <end position="290"/>
    </location>
</feature>
<proteinExistence type="predicted"/>
<dbReference type="InterPro" id="IPR036264">
    <property type="entry name" value="Bact_exopeptidase_dim_dom"/>
</dbReference>
<dbReference type="SUPFAM" id="SSF55031">
    <property type="entry name" value="Bacterial exopeptidase dimerisation domain"/>
    <property type="match status" value="1"/>
</dbReference>
<dbReference type="EMBL" id="JBHRTE010000102">
    <property type="protein sequence ID" value="MFC3170356.1"/>
    <property type="molecule type" value="Genomic_DNA"/>
</dbReference>
<dbReference type="InterPro" id="IPR002933">
    <property type="entry name" value="Peptidase_M20"/>
</dbReference>
<dbReference type="SUPFAM" id="SSF53187">
    <property type="entry name" value="Zn-dependent exopeptidases"/>
    <property type="match status" value="1"/>
</dbReference>
<evidence type="ECO:0000313" key="4">
    <source>
        <dbReference type="Proteomes" id="UP001595557"/>
    </source>
</evidence>
<dbReference type="Gene3D" id="3.40.630.10">
    <property type="entry name" value="Zn peptidases"/>
    <property type="match status" value="1"/>
</dbReference>
<gene>
    <name evidence="3" type="ORF">ACFOD7_20215</name>
</gene>
<dbReference type="InterPro" id="IPR017439">
    <property type="entry name" value="Amidohydrolase"/>
</dbReference>
<dbReference type="Pfam" id="PF07687">
    <property type="entry name" value="M20_dimer"/>
    <property type="match status" value="1"/>
</dbReference>
<keyword evidence="1" id="KW-0378">Hydrolase</keyword>
<evidence type="ECO:0000313" key="3">
    <source>
        <dbReference type="EMBL" id="MFC3170356.1"/>
    </source>
</evidence>